<feature type="coiled-coil region" evidence="6">
    <location>
        <begin position="532"/>
        <end position="577"/>
    </location>
</feature>
<evidence type="ECO:0000256" key="2">
    <source>
        <dbReference type="ARBA" id="ARBA00004496"/>
    </source>
</evidence>
<protein>
    <recommendedName>
        <fullName evidence="7">GRIP domain-containing protein</fullName>
    </recommendedName>
</protein>
<feature type="domain" description="GRIP" evidence="7">
    <location>
        <begin position="578"/>
        <end position="628"/>
    </location>
</feature>
<dbReference type="Proteomes" id="UP001231518">
    <property type="component" value="Chromosome 12"/>
</dbReference>
<keyword evidence="4 6" id="KW-0175">Coiled coil</keyword>
<dbReference type="InterPro" id="IPR000237">
    <property type="entry name" value="GRIP_dom"/>
</dbReference>
<dbReference type="PANTHER" id="PTHR23157:SF25">
    <property type="entry name" value="GRIP AND COILED-COIL DOMAIN-CONTAINING PROTEIN 1"/>
    <property type="match status" value="1"/>
</dbReference>
<evidence type="ECO:0000256" key="6">
    <source>
        <dbReference type="SAM" id="Coils"/>
    </source>
</evidence>
<comment type="caution">
    <text evidence="8">The sequence shown here is derived from an EMBL/GenBank/DDBJ whole genome shotgun (WGS) entry which is preliminary data.</text>
</comment>
<dbReference type="PROSITE" id="PS50913">
    <property type="entry name" value="GRIP"/>
    <property type="match status" value="1"/>
</dbReference>
<reference evidence="8" key="1">
    <citation type="submission" date="2023-03" db="EMBL/GenBank/DDBJ databases">
        <title>Chromosome-level genomes of two armyworms, Mythimna separata and Mythimna loreyi, provide insights into the biosynthesis and reception of sex pheromones.</title>
        <authorList>
            <person name="Zhao H."/>
        </authorList>
    </citation>
    <scope>NUCLEOTIDE SEQUENCE</scope>
    <source>
        <strain evidence="8">BeijingLab</strain>
        <tissue evidence="8">Pupa</tissue>
    </source>
</reference>
<dbReference type="AlphaFoldDB" id="A0AAD7YPR2"/>
<evidence type="ECO:0000256" key="4">
    <source>
        <dbReference type="ARBA" id="ARBA00023054"/>
    </source>
</evidence>
<evidence type="ECO:0000256" key="1">
    <source>
        <dbReference type="ARBA" id="ARBA00004184"/>
    </source>
</evidence>
<sequence>MESLSKQELISTITKQADQIKRYEGRLRDVVAAYKGLIKEKEALEISLKALNKTESPVEGGGAEESRDESVSALMLSLSTLTAEKSRMEEAFQADKKLTRDKYENQIAAMREETRTLVQQHFAEINNLKAKVAYEIQEREKERADHQAMMKELHLKLNSERKTKEKLEDKVVHSSEAQASQAELEKRVRDLSSSLEAAQRRLQRAEARTVETPAHLVRLQQKLALLEQSHSVAIREEQIKAKRAEESARKICARQEERVALLESKIAELSETVGQYDLRRRHDQQLIQQLKDSVNGRLMDKIAANTNFEETTETTQKSETDNEKLADSEYLQTLIDKIHILKKELIAENDKLGSPIDIPTVFKVQGYENVHLKCREEYESLKVEFDLYKQQMKVRDAGSETDDVGDLKNEIALLKEKVETYKMVLEEEKQDKLDTLKLYEEKIKNEQEFQKEIVSDLKTRILSLEKQVATQRARYSALLDETDSYLRAKHERERRVSAEEHTHYKDGMLTDVTAPPHMLHYAHELARKDLDISQLRKEKHILEGQFRDCQREATIEKERFKEVIRTLKEEIDRLRRIQSREGANLEYLKNVVMAYLMSTDYAGRKHMLNAIAAVLHFTANEKNLVSSNL</sequence>
<evidence type="ECO:0000313" key="9">
    <source>
        <dbReference type="Proteomes" id="UP001231518"/>
    </source>
</evidence>
<evidence type="ECO:0000256" key="5">
    <source>
        <dbReference type="ARBA" id="ARBA00023136"/>
    </source>
</evidence>
<accession>A0AAD7YPR2</accession>
<keyword evidence="5" id="KW-0472">Membrane</keyword>
<feature type="coiled-coil region" evidence="6">
    <location>
        <begin position="404"/>
        <end position="474"/>
    </location>
</feature>
<keyword evidence="9" id="KW-1185">Reference proteome</keyword>
<dbReference type="InterPro" id="IPR051952">
    <property type="entry name" value="Golgi-autophagy_related"/>
</dbReference>
<evidence type="ECO:0000313" key="8">
    <source>
        <dbReference type="EMBL" id="KAJ8721722.1"/>
    </source>
</evidence>
<feature type="coiled-coil region" evidence="6">
    <location>
        <begin position="93"/>
        <end position="272"/>
    </location>
</feature>
<dbReference type="GO" id="GO:0005794">
    <property type="term" value="C:Golgi apparatus"/>
    <property type="evidence" value="ECO:0007669"/>
    <property type="project" value="TreeGrafter"/>
</dbReference>
<evidence type="ECO:0000256" key="3">
    <source>
        <dbReference type="ARBA" id="ARBA00022490"/>
    </source>
</evidence>
<name>A0AAD7YPR2_MYTSE</name>
<dbReference type="Gene3D" id="1.10.220.60">
    <property type="entry name" value="GRIP domain"/>
    <property type="match status" value="1"/>
</dbReference>
<dbReference type="EMBL" id="JARGEI010000013">
    <property type="protein sequence ID" value="KAJ8721722.1"/>
    <property type="molecule type" value="Genomic_DNA"/>
</dbReference>
<dbReference type="PANTHER" id="PTHR23157">
    <property type="entry name" value="GRIP AND COILED-COIL DOMAIN-CONTAINING PROTEIN 1"/>
    <property type="match status" value="1"/>
</dbReference>
<proteinExistence type="predicted"/>
<evidence type="ECO:0000259" key="7">
    <source>
        <dbReference type="PROSITE" id="PS50913"/>
    </source>
</evidence>
<gene>
    <name evidence="8" type="ORF">PYW07_002497</name>
</gene>
<keyword evidence="3" id="KW-0963">Cytoplasm</keyword>
<comment type="subcellular location">
    <subcellularLocation>
        <location evidence="2">Cytoplasm</location>
    </subcellularLocation>
    <subcellularLocation>
        <location evidence="1">Endomembrane system</location>
        <topology evidence="1">Peripheral membrane protein</topology>
    </subcellularLocation>
</comment>
<dbReference type="Pfam" id="PF01465">
    <property type="entry name" value="GRIP"/>
    <property type="match status" value="1"/>
</dbReference>
<organism evidence="8 9">
    <name type="scientific">Mythimna separata</name>
    <name type="common">Oriental armyworm</name>
    <name type="synonym">Pseudaletia separata</name>
    <dbReference type="NCBI Taxonomy" id="271217"/>
    <lineage>
        <taxon>Eukaryota</taxon>
        <taxon>Metazoa</taxon>
        <taxon>Ecdysozoa</taxon>
        <taxon>Arthropoda</taxon>
        <taxon>Hexapoda</taxon>
        <taxon>Insecta</taxon>
        <taxon>Pterygota</taxon>
        <taxon>Neoptera</taxon>
        <taxon>Endopterygota</taxon>
        <taxon>Lepidoptera</taxon>
        <taxon>Glossata</taxon>
        <taxon>Ditrysia</taxon>
        <taxon>Noctuoidea</taxon>
        <taxon>Noctuidae</taxon>
        <taxon>Noctuinae</taxon>
        <taxon>Hadenini</taxon>
        <taxon>Mythimna</taxon>
    </lineage>
</organism>
<dbReference type="SMART" id="SM00755">
    <property type="entry name" value="Grip"/>
    <property type="match status" value="1"/>
</dbReference>